<organism evidence="2 3">
    <name type="scientific">Papaver nudicaule</name>
    <name type="common">Iceland poppy</name>
    <dbReference type="NCBI Taxonomy" id="74823"/>
    <lineage>
        <taxon>Eukaryota</taxon>
        <taxon>Viridiplantae</taxon>
        <taxon>Streptophyta</taxon>
        <taxon>Embryophyta</taxon>
        <taxon>Tracheophyta</taxon>
        <taxon>Spermatophyta</taxon>
        <taxon>Magnoliopsida</taxon>
        <taxon>Ranunculales</taxon>
        <taxon>Papaveraceae</taxon>
        <taxon>Papaveroideae</taxon>
        <taxon>Papaver</taxon>
    </lineage>
</organism>
<accession>A0AA41VKW2</accession>
<evidence type="ECO:0000313" key="2">
    <source>
        <dbReference type="EMBL" id="MCL7043146.1"/>
    </source>
</evidence>
<gene>
    <name evidence="2" type="ORF">MKW94_023101</name>
</gene>
<dbReference type="EMBL" id="JAJJMA010243405">
    <property type="protein sequence ID" value="MCL7043146.1"/>
    <property type="molecule type" value="Genomic_DNA"/>
</dbReference>
<feature type="compositionally biased region" description="Polar residues" evidence="1">
    <location>
        <begin position="67"/>
        <end position="82"/>
    </location>
</feature>
<dbReference type="Proteomes" id="UP001177140">
    <property type="component" value="Unassembled WGS sequence"/>
</dbReference>
<protein>
    <submittedName>
        <fullName evidence="2">Uncharacterized protein</fullName>
    </submittedName>
</protein>
<proteinExistence type="predicted"/>
<name>A0AA41VKW2_PAPNU</name>
<evidence type="ECO:0000256" key="1">
    <source>
        <dbReference type="SAM" id="MobiDB-lite"/>
    </source>
</evidence>
<keyword evidence="3" id="KW-1185">Reference proteome</keyword>
<sequence length="93" mass="10427">MGYREMEGTNVRYVDAQSSAATRWGNQNNSPFGGQYATQPGMTRQLMGFNLEDSPQPMKTRKDRCNSMGSSSQYSGDYSNDTQEIDLELKLSL</sequence>
<reference evidence="2" key="1">
    <citation type="submission" date="2022-03" db="EMBL/GenBank/DDBJ databases">
        <title>A functionally conserved STORR gene fusion in Papaver species that diverged 16.8 million years ago.</title>
        <authorList>
            <person name="Catania T."/>
        </authorList>
    </citation>
    <scope>NUCLEOTIDE SEQUENCE</scope>
    <source>
        <strain evidence="2">S-191538</strain>
    </source>
</reference>
<dbReference type="AlphaFoldDB" id="A0AA41VKW2"/>
<feature type="region of interest" description="Disordered" evidence="1">
    <location>
        <begin position="48"/>
        <end position="82"/>
    </location>
</feature>
<evidence type="ECO:0000313" key="3">
    <source>
        <dbReference type="Proteomes" id="UP001177140"/>
    </source>
</evidence>
<comment type="caution">
    <text evidence="2">The sequence shown here is derived from an EMBL/GenBank/DDBJ whole genome shotgun (WGS) entry which is preliminary data.</text>
</comment>